<dbReference type="EMBL" id="CP026652">
    <property type="protein sequence ID" value="AVH57823.1"/>
    <property type="molecule type" value="Genomic_DNA"/>
</dbReference>
<proteinExistence type="predicted"/>
<sequence length="125" mass="13442">MSPTPRSPHPLRRRARARGGALSGAWPPGSWLRLLVLLVVALLATGPHPQEFAASPSAAAVATTATEYDVLDTALRPPARQGHRPLAPLRPDTEHPEQEPRSLPVHLPLPCSPTSHALRCVVLRC</sequence>
<reference evidence="2 3" key="1">
    <citation type="submission" date="2018-02" db="EMBL/GenBank/DDBJ databases">
        <title>Complete genome sequence of Streptomyces dengpaensis, the producer of angucyclines.</title>
        <authorList>
            <person name="Yumei L."/>
        </authorList>
    </citation>
    <scope>NUCLEOTIDE SEQUENCE [LARGE SCALE GENOMIC DNA]</scope>
    <source>
        <strain evidence="2 3">XZHG99</strain>
    </source>
</reference>
<name>A0ABN5I4A7_9ACTN</name>
<gene>
    <name evidence="2" type="ORF">C4B68_20925</name>
</gene>
<dbReference type="RefSeq" id="WP_099505395.1">
    <property type="nucleotide sequence ID" value="NZ_CP026652.1"/>
</dbReference>
<evidence type="ECO:0000256" key="1">
    <source>
        <dbReference type="SAM" id="MobiDB-lite"/>
    </source>
</evidence>
<evidence type="ECO:0000313" key="2">
    <source>
        <dbReference type="EMBL" id="AVH57823.1"/>
    </source>
</evidence>
<protein>
    <submittedName>
        <fullName evidence="2">Uncharacterized protein</fullName>
    </submittedName>
</protein>
<organism evidence="2 3">
    <name type="scientific">Streptomyces dengpaensis</name>
    <dbReference type="NCBI Taxonomy" id="2049881"/>
    <lineage>
        <taxon>Bacteria</taxon>
        <taxon>Bacillati</taxon>
        <taxon>Actinomycetota</taxon>
        <taxon>Actinomycetes</taxon>
        <taxon>Kitasatosporales</taxon>
        <taxon>Streptomycetaceae</taxon>
        <taxon>Streptomyces</taxon>
    </lineage>
</organism>
<feature type="region of interest" description="Disordered" evidence="1">
    <location>
        <begin position="74"/>
        <end position="106"/>
    </location>
</feature>
<feature type="compositionally biased region" description="Basic and acidic residues" evidence="1">
    <location>
        <begin position="91"/>
        <end position="100"/>
    </location>
</feature>
<accession>A0ABN5I4A7</accession>
<evidence type="ECO:0000313" key="3">
    <source>
        <dbReference type="Proteomes" id="UP000238413"/>
    </source>
</evidence>
<feature type="region of interest" description="Disordered" evidence="1">
    <location>
        <begin position="1"/>
        <end position="24"/>
    </location>
</feature>
<keyword evidence="3" id="KW-1185">Reference proteome</keyword>
<dbReference type="Proteomes" id="UP000238413">
    <property type="component" value="Chromosome"/>
</dbReference>